<evidence type="ECO:0000259" key="2">
    <source>
        <dbReference type="Pfam" id="PF25234"/>
    </source>
</evidence>
<reference evidence="4" key="1">
    <citation type="journal article" date="2014" name="PLoS ONE">
        <title>The genome and linkage map of the northern pike (Esox lucius): conserved synteny revealed between the salmonid sister group and the Neoteleostei.</title>
        <authorList>
            <person name="Rondeau E.B."/>
            <person name="Minkley D.R."/>
            <person name="Leong J.S."/>
            <person name="Messmer A.M."/>
            <person name="Jantzen J.R."/>
            <person name="von Schalburg K.R."/>
            <person name="Lemon C."/>
            <person name="Bird N.H."/>
            <person name="Koop B.F."/>
        </authorList>
    </citation>
    <scope>NUCLEOTIDE SEQUENCE</scope>
</reference>
<feature type="domain" description="Periphilin-1 C-terminal" evidence="2">
    <location>
        <begin position="159"/>
        <end position="237"/>
    </location>
</feature>
<dbReference type="Proteomes" id="UP000265140">
    <property type="component" value="Chromosome 12"/>
</dbReference>
<gene>
    <name evidence="3" type="primary">SRSF3</name>
</gene>
<dbReference type="InParanoid" id="A0A3P9AP54"/>
<dbReference type="CDD" id="cd22896">
    <property type="entry name" value="periphilin-like"/>
    <property type="match status" value="1"/>
</dbReference>
<dbReference type="PANTHER" id="PTHR15836:SF4">
    <property type="entry name" value="PERIPHILIN-1"/>
    <property type="match status" value="1"/>
</dbReference>
<accession>A0A3P9AP54</accession>
<dbReference type="OMA" id="GHTISCN"/>
<evidence type="ECO:0000313" key="4">
    <source>
        <dbReference type="Proteomes" id="UP000265140"/>
    </source>
</evidence>
<dbReference type="InterPro" id="IPR057603">
    <property type="entry name" value="Periphilin-1_C"/>
</dbReference>
<dbReference type="GO" id="GO:0045892">
    <property type="term" value="P:negative regulation of DNA-templated transcription"/>
    <property type="evidence" value="ECO:0007669"/>
    <property type="project" value="InterPro"/>
</dbReference>
<name>A0A3P9AP54_ESOLU</name>
<feature type="region of interest" description="Disordered" evidence="1">
    <location>
        <begin position="77"/>
        <end position="129"/>
    </location>
</feature>
<sequence>REESHDKRPCEGPIKRFTWDERRSFRSMRSPPRPRVSSSFRPRFGGRFFRPRFMRDDHVFRKPRLSLGFQRYNSFSPRPRFTWREQPGSTGPDSQYNNQRNVETNSPTRGSIPKKHTGAVKYSAGPSRNVEKQPVSFKVSLVTTRPHSRQDDPERDREIPAAVSRAAIRNRAIQQKRKEIERVYRQDCDTFGVVVKMLVAKDPSLERPIQSSLQENLRDIGLRCVEAMQQFIEDYDTREPLPL</sequence>
<dbReference type="GO" id="GO:0005654">
    <property type="term" value="C:nucleoplasm"/>
    <property type="evidence" value="ECO:0007669"/>
    <property type="project" value="TreeGrafter"/>
</dbReference>
<dbReference type="AlphaFoldDB" id="A0A3P9AP54"/>
<evidence type="ECO:0000256" key="1">
    <source>
        <dbReference type="SAM" id="MobiDB-lite"/>
    </source>
</evidence>
<feature type="compositionally biased region" description="Polar residues" evidence="1">
    <location>
        <begin position="87"/>
        <end position="109"/>
    </location>
</feature>
<dbReference type="InterPro" id="IPR028851">
    <property type="entry name" value="Pphln1"/>
</dbReference>
<protein>
    <recommendedName>
        <fullName evidence="2">Periphilin-1 C-terminal domain-containing protein</fullName>
    </recommendedName>
</protein>
<reference evidence="3" key="4">
    <citation type="submission" date="2025-09" db="UniProtKB">
        <authorList>
            <consortium name="Ensembl"/>
        </authorList>
    </citation>
    <scope>IDENTIFICATION</scope>
</reference>
<dbReference type="Pfam" id="PF25234">
    <property type="entry name" value="Periphilin_C"/>
    <property type="match status" value="1"/>
</dbReference>
<reference evidence="3" key="2">
    <citation type="submission" date="2020-02" db="EMBL/GenBank/DDBJ databases">
        <title>Esox lucius (northern pike) genome, fEsoLuc1, primary haplotype.</title>
        <authorList>
            <person name="Myers G."/>
            <person name="Karagic N."/>
            <person name="Meyer A."/>
            <person name="Pippel M."/>
            <person name="Reichard M."/>
            <person name="Winkler S."/>
            <person name="Tracey A."/>
            <person name="Sims Y."/>
            <person name="Howe K."/>
            <person name="Rhie A."/>
            <person name="Formenti G."/>
            <person name="Durbin R."/>
            <person name="Fedrigo O."/>
            <person name="Jarvis E.D."/>
        </authorList>
    </citation>
    <scope>NUCLEOTIDE SEQUENCE [LARGE SCALE GENOMIC DNA]</scope>
</reference>
<dbReference type="Ensembl" id="ENSELUT00000043594.3">
    <property type="protein sequence ID" value="ENSELUP00000042806.2"/>
    <property type="gene ID" value="ENSELUG00000024192.3"/>
</dbReference>
<dbReference type="GeneTree" id="ENSGT00390000016228"/>
<proteinExistence type="predicted"/>
<dbReference type="GO" id="GO:0097355">
    <property type="term" value="P:protein localization to heterochromatin"/>
    <property type="evidence" value="ECO:0007669"/>
    <property type="project" value="TreeGrafter"/>
</dbReference>
<reference evidence="3" key="3">
    <citation type="submission" date="2025-08" db="UniProtKB">
        <authorList>
            <consortium name="Ensembl"/>
        </authorList>
    </citation>
    <scope>IDENTIFICATION</scope>
</reference>
<dbReference type="Bgee" id="ENSELUG00000024192">
    <property type="expression patterns" value="Expressed in ovary and 14 other cell types or tissues"/>
</dbReference>
<organism evidence="3 4">
    <name type="scientific">Esox lucius</name>
    <name type="common">Northern pike</name>
    <dbReference type="NCBI Taxonomy" id="8010"/>
    <lineage>
        <taxon>Eukaryota</taxon>
        <taxon>Metazoa</taxon>
        <taxon>Chordata</taxon>
        <taxon>Craniata</taxon>
        <taxon>Vertebrata</taxon>
        <taxon>Euteleostomi</taxon>
        <taxon>Actinopterygii</taxon>
        <taxon>Neopterygii</taxon>
        <taxon>Teleostei</taxon>
        <taxon>Protacanthopterygii</taxon>
        <taxon>Esociformes</taxon>
        <taxon>Esocidae</taxon>
        <taxon>Esox</taxon>
    </lineage>
</organism>
<keyword evidence="4" id="KW-1185">Reference proteome</keyword>
<dbReference type="GO" id="GO:0045814">
    <property type="term" value="P:negative regulation of gene expression, epigenetic"/>
    <property type="evidence" value="ECO:0007669"/>
    <property type="project" value="TreeGrafter"/>
</dbReference>
<evidence type="ECO:0000313" key="3">
    <source>
        <dbReference type="Ensembl" id="ENSELUP00000042806.2"/>
    </source>
</evidence>
<dbReference type="PANTHER" id="PTHR15836">
    <property type="entry name" value="PERIPHILIN 1"/>
    <property type="match status" value="1"/>
</dbReference>